<feature type="coiled-coil region" evidence="4">
    <location>
        <begin position="160"/>
        <end position="187"/>
    </location>
</feature>
<comment type="caution">
    <text evidence="6">The sequence shown here is derived from an EMBL/GenBank/DDBJ whole genome shotgun (WGS) entry which is preliminary data.</text>
</comment>
<evidence type="ECO:0000259" key="5">
    <source>
        <dbReference type="Pfam" id="PF01420"/>
    </source>
</evidence>
<keyword evidence="3" id="KW-0238">DNA-binding</keyword>
<dbReference type="AlphaFoldDB" id="N8YGE3"/>
<reference evidence="6 7" key="1">
    <citation type="submission" date="2013-02" db="EMBL/GenBank/DDBJ databases">
        <title>The Genome Sequence of Acinetobacter guillouiae NIPH 991.</title>
        <authorList>
            <consortium name="The Broad Institute Genome Sequencing Platform"/>
            <consortium name="The Broad Institute Genome Sequencing Center for Infectious Disease"/>
            <person name="Cerqueira G."/>
            <person name="Feldgarden M."/>
            <person name="Courvalin P."/>
            <person name="Perichon B."/>
            <person name="Grillot-Courvalin C."/>
            <person name="Clermont D."/>
            <person name="Rocha E."/>
            <person name="Yoon E.-J."/>
            <person name="Nemec A."/>
            <person name="Walker B."/>
            <person name="Young S.K."/>
            <person name="Zeng Q."/>
            <person name="Gargeya S."/>
            <person name="Fitzgerald M."/>
            <person name="Haas B."/>
            <person name="Abouelleil A."/>
            <person name="Alvarado L."/>
            <person name="Arachchi H.M."/>
            <person name="Berlin A.M."/>
            <person name="Chapman S.B."/>
            <person name="Dewar J."/>
            <person name="Goldberg J."/>
            <person name="Griggs A."/>
            <person name="Gujja S."/>
            <person name="Hansen M."/>
            <person name="Howarth C."/>
            <person name="Imamovic A."/>
            <person name="Larimer J."/>
            <person name="McCowan C."/>
            <person name="Murphy C."/>
            <person name="Neiman D."/>
            <person name="Pearson M."/>
            <person name="Priest M."/>
            <person name="Roberts A."/>
            <person name="Saif S."/>
            <person name="Shea T."/>
            <person name="Sisk P."/>
            <person name="Sykes S."/>
            <person name="Wortman J."/>
            <person name="Nusbaum C."/>
            <person name="Birren B."/>
        </authorList>
    </citation>
    <scope>NUCLEOTIDE SEQUENCE [LARGE SCALE GENOMIC DNA]</scope>
    <source>
        <strain evidence="6 7">NIPH 991</strain>
    </source>
</reference>
<evidence type="ECO:0000256" key="1">
    <source>
        <dbReference type="ARBA" id="ARBA00010923"/>
    </source>
</evidence>
<dbReference type="CDD" id="cd17256">
    <property type="entry name" value="RMtype1_S_EcoJA65PI-TRD1-CR1_like"/>
    <property type="match status" value="1"/>
</dbReference>
<name>N8YGE3_ACIGI</name>
<dbReference type="RefSeq" id="WP_004817342.1">
    <property type="nucleotide sequence ID" value="NZ_KB849455.1"/>
</dbReference>
<dbReference type="SUPFAM" id="SSF116734">
    <property type="entry name" value="DNA methylase specificity domain"/>
    <property type="match status" value="2"/>
</dbReference>
<dbReference type="PANTHER" id="PTHR30408">
    <property type="entry name" value="TYPE-1 RESTRICTION ENZYME ECOKI SPECIFICITY PROTEIN"/>
    <property type="match status" value="1"/>
</dbReference>
<evidence type="ECO:0000256" key="3">
    <source>
        <dbReference type="ARBA" id="ARBA00023125"/>
    </source>
</evidence>
<dbReference type="GO" id="GO:0009307">
    <property type="term" value="P:DNA restriction-modification system"/>
    <property type="evidence" value="ECO:0007669"/>
    <property type="project" value="UniProtKB-KW"/>
</dbReference>
<dbReference type="InterPro" id="IPR000055">
    <property type="entry name" value="Restrct_endonuc_typeI_TRD"/>
</dbReference>
<keyword evidence="2" id="KW-0680">Restriction system</keyword>
<dbReference type="Pfam" id="PF01420">
    <property type="entry name" value="Methylase_S"/>
    <property type="match status" value="2"/>
</dbReference>
<dbReference type="CDD" id="cd17264">
    <property type="entry name" value="RMtype1_S_Eco3763I-TRD2-CR2_like"/>
    <property type="match status" value="1"/>
</dbReference>
<dbReference type="InterPro" id="IPR052021">
    <property type="entry name" value="Type-I_RS_S_subunit"/>
</dbReference>
<dbReference type="eggNOG" id="COG0732">
    <property type="taxonomic scope" value="Bacteria"/>
</dbReference>
<dbReference type="GO" id="GO:0003677">
    <property type="term" value="F:DNA binding"/>
    <property type="evidence" value="ECO:0007669"/>
    <property type="project" value="UniProtKB-KW"/>
</dbReference>
<feature type="domain" description="Type I restriction modification DNA specificity" evidence="5">
    <location>
        <begin position="200"/>
        <end position="374"/>
    </location>
</feature>
<dbReference type="InterPro" id="IPR044946">
    <property type="entry name" value="Restrct_endonuc_typeI_TRD_sf"/>
</dbReference>
<dbReference type="HOGENOM" id="CLU_021095_10_1_6"/>
<keyword evidence="4" id="KW-0175">Coiled coil</keyword>
<dbReference type="Proteomes" id="UP000013148">
    <property type="component" value="Unassembled WGS sequence"/>
</dbReference>
<gene>
    <name evidence="6" type="ORF">F964_00488</name>
</gene>
<dbReference type="Gene3D" id="3.90.220.20">
    <property type="entry name" value="DNA methylase specificity domains"/>
    <property type="match status" value="2"/>
</dbReference>
<evidence type="ECO:0000256" key="4">
    <source>
        <dbReference type="SAM" id="Coils"/>
    </source>
</evidence>
<evidence type="ECO:0000313" key="6">
    <source>
        <dbReference type="EMBL" id="ENV18688.1"/>
    </source>
</evidence>
<proteinExistence type="inferred from homology"/>
<dbReference type="PANTHER" id="PTHR30408:SF12">
    <property type="entry name" value="TYPE I RESTRICTION ENZYME MJAVIII SPECIFICITY SUBUNIT"/>
    <property type="match status" value="1"/>
</dbReference>
<organism evidence="6 7">
    <name type="scientific">Acinetobacter guillouiae NIPH 991</name>
    <dbReference type="NCBI Taxonomy" id="1217656"/>
    <lineage>
        <taxon>Bacteria</taxon>
        <taxon>Pseudomonadati</taxon>
        <taxon>Pseudomonadota</taxon>
        <taxon>Gammaproteobacteria</taxon>
        <taxon>Moraxellales</taxon>
        <taxon>Moraxellaceae</taxon>
        <taxon>Acinetobacter</taxon>
    </lineage>
</organism>
<sequence>MSYPLIPLGQLAKFINGDRGKNYPSKDSFVDIGIPFINAGCLSDLWVLDSSKFNYISEEAYDRLSSGKIQKNDILFCLRGSVGKFAVIRDNNKGALASSLVILRGNDKVDIEYLKHYLASSLCIKELDNYQNGAAQPNLSANDFKKFLVPLPPLAEQRRIASILDQADELRQKRQQAIEKLDQLLQATFIDMFGDPEQNPKKWNKVILGDICDAKDRVNYGVVQPGNDFEGGIPLIRVGDIDGGILSFTSIKTIDPEIEKDYSRSRLKGNEILVSCVGSIGTIAKVPNKAIGFNIARAITRVPLQDKRIINFVAECLKTEAIQNYFKKNTRTVSQPTLNVSFVKETEIIFPNEEKILDFCKIVDKVEFQKELLQKALVMQESLFQSLQNQAFNGSL</sequence>
<protein>
    <recommendedName>
        <fullName evidence="5">Type I restriction modification DNA specificity domain-containing protein</fullName>
    </recommendedName>
</protein>
<feature type="domain" description="Type I restriction modification DNA specificity" evidence="5">
    <location>
        <begin position="8"/>
        <end position="180"/>
    </location>
</feature>
<keyword evidence="7" id="KW-1185">Reference proteome</keyword>
<evidence type="ECO:0000256" key="2">
    <source>
        <dbReference type="ARBA" id="ARBA00022747"/>
    </source>
</evidence>
<accession>N8YGE3</accession>
<dbReference type="PATRIC" id="fig|1217656.3.peg.478"/>
<dbReference type="EMBL" id="APPJ01000004">
    <property type="protein sequence ID" value="ENV18688.1"/>
    <property type="molecule type" value="Genomic_DNA"/>
</dbReference>
<comment type="similarity">
    <text evidence="1">Belongs to the type-I restriction system S methylase family.</text>
</comment>
<evidence type="ECO:0000313" key="7">
    <source>
        <dbReference type="Proteomes" id="UP000013148"/>
    </source>
</evidence>